<keyword evidence="3" id="KW-1185">Reference proteome</keyword>
<dbReference type="Proteomes" id="UP000005744">
    <property type="component" value="Unassembled WGS sequence"/>
</dbReference>
<reference evidence="2 3" key="1">
    <citation type="submission" date="2011-11" db="EMBL/GenBank/DDBJ databases">
        <title>Improved High-Quality Draft sequence of Beggiatoa alba B18lD.</title>
        <authorList>
            <consortium name="US DOE Joint Genome Institute"/>
            <person name="Lucas S."/>
            <person name="Han J."/>
            <person name="Lapidus A."/>
            <person name="Cheng J.-F."/>
            <person name="Goodwin L."/>
            <person name="Pitluck S."/>
            <person name="Peters L."/>
            <person name="Mikhailova N."/>
            <person name="Held B."/>
            <person name="Detter J.C."/>
            <person name="Han C."/>
            <person name="Tapia R."/>
            <person name="Land M."/>
            <person name="Hauser L."/>
            <person name="Kyrpides N."/>
            <person name="Ivanova N."/>
            <person name="Pagani I."/>
            <person name="Samuel K."/>
            <person name="Teske A."/>
            <person name="Mueller J."/>
            <person name="Woyke T."/>
        </authorList>
    </citation>
    <scope>NUCLEOTIDE SEQUENCE [LARGE SCALE GENOMIC DNA]</scope>
    <source>
        <strain evidence="2 3">B18LD</strain>
    </source>
</reference>
<dbReference type="AlphaFoldDB" id="I3CBH0"/>
<dbReference type="InterPro" id="IPR034750">
    <property type="entry name" value="CULT"/>
</dbReference>
<accession>I3CBH0</accession>
<dbReference type="HOGENOM" id="CLU_138600_1_0_6"/>
<protein>
    <recommendedName>
        <fullName evidence="1">CULT domain-containing protein</fullName>
    </recommendedName>
</protein>
<name>I3CBH0_9GAMM</name>
<dbReference type="RefSeq" id="WP_002682468.1">
    <property type="nucleotide sequence ID" value="NZ_JH600070.1"/>
</dbReference>
<feature type="domain" description="CULT" evidence="1">
    <location>
        <begin position="36"/>
        <end position="136"/>
    </location>
</feature>
<dbReference type="OrthoDB" id="6197001at2"/>
<evidence type="ECO:0000259" key="1">
    <source>
        <dbReference type="PROSITE" id="PS51788"/>
    </source>
</evidence>
<organism evidence="2 3">
    <name type="scientific">Beggiatoa alba B18LD</name>
    <dbReference type="NCBI Taxonomy" id="395493"/>
    <lineage>
        <taxon>Bacteria</taxon>
        <taxon>Pseudomonadati</taxon>
        <taxon>Pseudomonadota</taxon>
        <taxon>Gammaproteobacteria</taxon>
        <taxon>Thiotrichales</taxon>
        <taxon>Thiotrichaceae</taxon>
        <taxon>Beggiatoa</taxon>
    </lineage>
</organism>
<proteinExistence type="predicted"/>
<dbReference type="STRING" id="395493.BegalDRAFT_0036"/>
<sequence length="136" mass="15942">MMTLTALPYLLQSLEEDDFNRLFSALTEHTTLKPQERPILCRFCQHPITHHRYKIDIQGQHHHIFHNPAEISFQIGCFSQADGCFCYGVPTLEYTWFAGHYWRYAQCANCHQQLGWYYQAVNQGFFGLILANLRDG</sequence>
<evidence type="ECO:0000313" key="2">
    <source>
        <dbReference type="EMBL" id="EIJ40963.1"/>
    </source>
</evidence>
<dbReference type="PROSITE" id="PS51788">
    <property type="entry name" value="CULT"/>
    <property type="match status" value="1"/>
</dbReference>
<gene>
    <name evidence="2" type="ORF">BegalDRAFT_0036</name>
</gene>
<dbReference type="EMBL" id="JH600070">
    <property type="protein sequence ID" value="EIJ40963.1"/>
    <property type="molecule type" value="Genomic_DNA"/>
</dbReference>
<dbReference type="CDD" id="cd15777">
    <property type="entry name" value="CRBN_C_like"/>
    <property type="match status" value="1"/>
</dbReference>
<dbReference type="eggNOG" id="ENOG503301B">
    <property type="taxonomic scope" value="Bacteria"/>
</dbReference>
<evidence type="ECO:0000313" key="3">
    <source>
        <dbReference type="Proteomes" id="UP000005744"/>
    </source>
</evidence>
<dbReference type="Gene3D" id="2.170.150.20">
    <property type="entry name" value="Peptide methionine sulfoxide reductase"/>
    <property type="match status" value="1"/>
</dbReference>